<reference evidence="1 2" key="1">
    <citation type="journal article" date="2012" name="J. Bacteriol.">
        <title>Genome Sequence of the Protease-Producing Bacterium Rheinheimera nanhaiensis E407-8T, Isolated from Deep-Sea Sediment of the South China Sea.</title>
        <authorList>
            <person name="Zhang X.-Y."/>
            <person name="Zhang Y.-J."/>
            <person name="Qin Q.-L."/>
            <person name="Xie B.-B."/>
            <person name="Chen X.-L."/>
            <person name="Zhou B.-C."/>
            <person name="Zhang Y.-Z."/>
        </authorList>
    </citation>
    <scope>NUCLEOTIDE SEQUENCE [LARGE SCALE GENOMIC DNA]</scope>
    <source>
        <strain evidence="1 2">E407-8</strain>
    </source>
</reference>
<dbReference type="EMBL" id="BAFK01000001">
    <property type="protein sequence ID" value="GAB57262.1"/>
    <property type="molecule type" value="Genomic_DNA"/>
</dbReference>
<name>I1DT84_9GAMM</name>
<evidence type="ECO:0000313" key="2">
    <source>
        <dbReference type="Proteomes" id="UP000004374"/>
    </source>
</evidence>
<accession>I1DT84</accession>
<dbReference type="AlphaFoldDB" id="I1DT84"/>
<protein>
    <submittedName>
        <fullName evidence="1">Uncharacterized protein</fullName>
    </submittedName>
</protein>
<organism evidence="1 2">
    <name type="scientific">Rheinheimera nanhaiensis E407-8</name>
    <dbReference type="NCBI Taxonomy" id="562729"/>
    <lineage>
        <taxon>Bacteria</taxon>
        <taxon>Pseudomonadati</taxon>
        <taxon>Pseudomonadota</taxon>
        <taxon>Gammaproteobacteria</taxon>
        <taxon>Chromatiales</taxon>
        <taxon>Chromatiaceae</taxon>
        <taxon>Rheinheimera</taxon>
    </lineage>
</organism>
<dbReference type="Proteomes" id="UP000004374">
    <property type="component" value="Unassembled WGS sequence"/>
</dbReference>
<sequence length="42" mass="4500">MVLALLLELVQLQYSALAAQMLVVCAAMAEKSPALPGSDKRR</sequence>
<keyword evidence="2" id="KW-1185">Reference proteome</keyword>
<comment type="caution">
    <text evidence="1">The sequence shown here is derived from an EMBL/GenBank/DDBJ whole genome shotgun (WGS) entry which is preliminary data.</text>
</comment>
<proteinExistence type="predicted"/>
<evidence type="ECO:0000313" key="1">
    <source>
        <dbReference type="EMBL" id="GAB57262.1"/>
    </source>
</evidence>
<gene>
    <name evidence="1" type="ORF">RNAN_0225</name>
</gene>